<evidence type="ECO:0000256" key="1">
    <source>
        <dbReference type="ARBA" id="ARBA00004477"/>
    </source>
</evidence>
<evidence type="ECO:0000256" key="4">
    <source>
        <dbReference type="ARBA" id="ARBA00022692"/>
    </source>
</evidence>
<dbReference type="EMBL" id="JANBVO010000002">
    <property type="protein sequence ID" value="KAJ9156691.1"/>
    <property type="molecule type" value="Genomic_DNA"/>
</dbReference>
<keyword evidence="4 9" id="KW-0812">Transmembrane</keyword>
<feature type="transmembrane region" description="Helical" evidence="9">
    <location>
        <begin position="121"/>
        <end position="152"/>
    </location>
</feature>
<dbReference type="GO" id="GO:0006506">
    <property type="term" value="P:GPI anchor biosynthetic process"/>
    <property type="evidence" value="ECO:0007669"/>
    <property type="project" value="UniProtKB-KW"/>
</dbReference>
<comment type="subcellular location">
    <subcellularLocation>
        <location evidence="1">Endoplasmic reticulum membrane</location>
        <topology evidence="1">Multi-pass membrane protein</topology>
    </subcellularLocation>
</comment>
<evidence type="ECO:0000313" key="11">
    <source>
        <dbReference type="Proteomes" id="UP001174694"/>
    </source>
</evidence>
<dbReference type="Proteomes" id="UP001174694">
    <property type="component" value="Unassembled WGS sequence"/>
</dbReference>
<feature type="transmembrane region" description="Helical" evidence="9">
    <location>
        <begin position="231"/>
        <end position="253"/>
    </location>
</feature>
<feature type="transmembrane region" description="Helical" evidence="9">
    <location>
        <begin position="200"/>
        <end position="219"/>
    </location>
</feature>
<sequence length="257" mass="26935">MPLIDPVTMSSSIVKGSKSPTAVTTTSTKAAEPTQLHPVHTNPTSVSQAARHIFPAALLAVFAASFNHLVADPVSTLATYLPVCAVLQLCYALICLPVAGSPSGKARKHRPREKRKAGEAAGPNVIIAAVLSLVLTTLAVPVLYSAMILFGAPVLTHLPHTLLCAAHLATLTVFPLVYVHGVDSSAWAAVAGLRAPFDETFGGLVGGFLGAWLGAVPIPLDWDREWQKWPVTILCGIYAGYLAGRVIGGTIAFGKKF</sequence>
<dbReference type="InterPro" id="IPR009580">
    <property type="entry name" value="GPI_biosynthesis_protein_Pig-F"/>
</dbReference>
<keyword evidence="6 9" id="KW-1133">Transmembrane helix</keyword>
<gene>
    <name evidence="10" type="ORF">NKR23_g1002</name>
</gene>
<keyword evidence="11" id="KW-1185">Reference proteome</keyword>
<evidence type="ECO:0000256" key="6">
    <source>
        <dbReference type="ARBA" id="ARBA00022989"/>
    </source>
</evidence>
<dbReference type="Pfam" id="PF06699">
    <property type="entry name" value="PIG-F"/>
    <property type="match status" value="1"/>
</dbReference>
<protein>
    <submittedName>
        <fullName evidence="10">Glycosylphosphatidylinositol anchor biosynthesis protein 11</fullName>
    </submittedName>
</protein>
<evidence type="ECO:0000256" key="8">
    <source>
        <dbReference type="SAM" id="MobiDB-lite"/>
    </source>
</evidence>
<dbReference type="GO" id="GO:0005789">
    <property type="term" value="C:endoplasmic reticulum membrane"/>
    <property type="evidence" value="ECO:0007669"/>
    <property type="project" value="UniProtKB-SubCell"/>
</dbReference>
<feature type="region of interest" description="Disordered" evidence="8">
    <location>
        <begin position="1"/>
        <end position="42"/>
    </location>
</feature>
<name>A0AA38SBQ7_9PEZI</name>
<dbReference type="AlphaFoldDB" id="A0AA38SBQ7"/>
<organism evidence="10 11">
    <name type="scientific">Pleurostoma richardsiae</name>
    <dbReference type="NCBI Taxonomy" id="41990"/>
    <lineage>
        <taxon>Eukaryota</taxon>
        <taxon>Fungi</taxon>
        <taxon>Dikarya</taxon>
        <taxon>Ascomycota</taxon>
        <taxon>Pezizomycotina</taxon>
        <taxon>Sordariomycetes</taxon>
        <taxon>Sordariomycetidae</taxon>
        <taxon>Calosphaeriales</taxon>
        <taxon>Pleurostomataceae</taxon>
        <taxon>Pleurostoma</taxon>
    </lineage>
</organism>
<evidence type="ECO:0000256" key="5">
    <source>
        <dbReference type="ARBA" id="ARBA00022824"/>
    </source>
</evidence>
<accession>A0AA38SBQ7</accession>
<evidence type="ECO:0000256" key="2">
    <source>
        <dbReference type="ARBA" id="ARBA00004687"/>
    </source>
</evidence>
<evidence type="ECO:0000256" key="7">
    <source>
        <dbReference type="ARBA" id="ARBA00023136"/>
    </source>
</evidence>
<evidence type="ECO:0000313" key="10">
    <source>
        <dbReference type="EMBL" id="KAJ9156691.1"/>
    </source>
</evidence>
<evidence type="ECO:0000256" key="9">
    <source>
        <dbReference type="SAM" id="Phobius"/>
    </source>
</evidence>
<feature type="transmembrane region" description="Helical" evidence="9">
    <location>
        <begin position="158"/>
        <end position="179"/>
    </location>
</feature>
<evidence type="ECO:0000256" key="3">
    <source>
        <dbReference type="ARBA" id="ARBA00022502"/>
    </source>
</evidence>
<keyword evidence="5" id="KW-0256">Endoplasmic reticulum</keyword>
<comment type="caution">
    <text evidence="10">The sequence shown here is derived from an EMBL/GenBank/DDBJ whole genome shotgun (WGS) entry which is preliminary data.</text>
</comment>
<feature type="transmembrane region" description="Helical" evidence="9">
    <location>
        <begin position="77"/>
        <end position="100"/>
    </location>
</feature>
<proteinExistence type="predicted"/>
<reference evidence="10" key="1">
    <citation type="submission" date="2022-07" db="EMBL/GenBank/DDBJ databases">
        <title>Fungi with potential for degradation of polypropylene.</title>
        <authorList>
            <person name="Gostincar C."/>
        </authorList>
    </citation>
    <scope>NUCLEOTIDE SEQUENCE</scope>
    <source>
        <strain evidence="10">EXF-13308</strain>
    </source>
</reference>
<comment type="pathway">
    <text evidence="2">Glycolipid biosynthesis; glycosylphosphatidylinositol-anchor biosynthesis.</text>
</comment>
<keyword evidence="3" id="KW-0337">GPI-anchor biosynthesis</keyword>
<feature type="compositionally biased region" description="Polar residues" evidence="8">
    <location>
        <begin position="8"/>
        <end position="29"/>
    </location>
</feature>
<keyword evidence="7 9" id="KW-0472">Membrane</keyword>